<feature type="transmembrane region" description="Helical" evidence="7">
    <location>
        <begin position="253"/>
        <end position="272"/>
    </location>
</feature>
<organism evidence="8 9">
    <name type="scientific">Oligosphaera ethanolica</name>
    <dbReference type="NCBI Taxonomy" id="760260"/>
    <lineage>
        <taxon>Bacteria</taxon>
        <taxon>Pseudomonadati</taxon>
        <taxon>Lentisphaerota</taxon>
        <taxon>Oligosphaeria</taxon>
        <taxon>Oligosphaerales</taxon>
        <taxon>Oligosphaeraceae</taxon>
        <taxon>Oligosphaera</taxon>
    </lineage>
</organism>
<dbReference type="EMBL" id="JAUSVL010000001">
    <property type="protein sequence ID" value="MDQ0291928.1"/>
    <property type="molecule type" value="Genomic_DNA"/>
</dbReference>
<dbReference type="InterPro" id="IPR018480">
    <property type="entry name" value="PNAcMuramoyl-5peptid_Trfase_CS"/>
</dbReference>
<dbReference type="GO" id="GO:0044038">
    <property type="term" value="P:cell wall macromolecule biosynthetic process"/>
    <property type="evidence" value="ECO:0007669"/>
    <property type="project" value="TreeGrafter"/>
</dbReference>
<evidence type="ECO:0000256" key="3">
    <source>
        <dbReference type="ARBA" id="ARBA00022692"/>
    </source>
</evidence>
<evidence type="ECO:0000256" key="7">
    <source>
        <dbReference type="SAM" id="Phobius"/>
    </source>
</evidence>
<comment type="cofactor">
    <cofactor evidence="6">
        <name>Mg(2+)</name>
        <dbReference type="ChEBI" id="CHEBI:18420"/>
    </cofactor>
</comment>
<protein>
    <submittedName>
        <fullName evidence="8">Phospho-N-acetylmuramoyl-pentapeptide-transferase</fullName>
        <ecNumber evidence="8">2.7.8.13</ecNumber>
    </submittedName>
</protein>
<dbReference type="InterPro" id="IPR000715">
    <property type="entry name" value="Glycosyl_transferase_4"/>
</dbReference>
<dbReference type="PROSITE" id="PS01348">
    <property type="entry name" value="MRAY_2"/>
    <property type="match status" value="1"/>
</dbReference>
<proteinExistence type="predicted"/>
<dbReference type="PANTHER" id="PTHR22926:SF5">
    <property type="entry name" value="PHOSPHO-N-ACETYLMURAMOYL-PENTAPEPTIDE-TRANSFERASE HOMOLOG"/>
    <property type="match status" value="1"/>
</dbReference>
<dbReference type="GO" id="GO:0005886">
    <property type="term" value="C:plasma membrane"/>
    <property type="evidence" value="ECO:0007669"/>
    <property type="project" value="TreeGrafter"/>
</dbReference>
<feature type="transmembrane region" description="Helical" evidence="7">
    <location>
        <begin position="365"/>
        <end position="385"/>
    </location>
</feature>
<reference evidence="8" key="1">
    <citation type="submission" date="2023-07" db="EMBL/GenBank/DDBJ databases">
        <title>Genomic Encyclopedia of Type Strains, Phase IV (KMG-IV): sequencing the most valuable type-strain genomes for metagenomic binning, comparative biology and taxonomic classification.</title>
        <authorList>
            <person name="Goeker M."/>
        </authorList>
    </citation>
    <scope>NUCLEOTIDE SEQUENCE</scope>
    <source>
        <strain evidence="8">DSM 24202</strain>
    </source>
</reference>
<dbReference type="Pfam" id="PF00953">
    <property type="entry name" value="Glycos_transf_4"/>
    <property type="match status" value="1"/>
</dbReference>
<dbReference type="RefSeq" id="WP_307265396.1">
    <property type="nucleotide sequence ID" value="NZ_JAUSVL010000001.1"/>
</dbReference>
<name>A0AAE4AR77_9BACT</name>
<comment type="subcellular location">
    <subcellularLocation>
        <location evidence="1">Membrane</location>
        <topology evidence="1">Multi-pass membrane protein</topology>
    </subcellularLocation>
</comment>
<feature type="binding site" evidence="6">
    <location>
        <position position="257"/>
    </location>
    <ligand>
        <name>Mg(2+)</name>
        <dbReference type="ChEBI" id="CHEBI:18420"/>
    </ligand>
</feature>
<evidence type="ECO:0000256" key="1">
    <source>
        <dbReference type="ARBA" id="ARBA00004141"/>
    </source>
</evidence>
<keyword evidence="5 7" id="KW-0472">Membrane</keyword>
<dbReference type="GO" id="GO:0046872">
    <property type="term" value="F:metal ion binding"/>
    <property type="evidence" value="ECO:0007669"/>
    <property type="project" value="UniProtKB-KW"/>
</dbReference>
<keyword evidence="6" id="KW-0479">Metal-binding</keyword>
<feature type="transmembrane region" description="Helical" evidence="7">
    <location>
        <begin position="278"/>
        <end position="299"/>
    </location>
</feature>
<evidence type="ECO:0000256" key="2">
    <source>
        <dbReference type="ARBA" id="ARBA00022679"/>
    </source>
</evidence>
<feature type="transmembrane region" description="Helical" evidence="7">
    <location>
        <begin position="158"/>
        <end position="177"/>
    </location>
</feature>
<keyword evidence="2 8" id="KW-0808">Transferase</keyword>
<feature type="transmembrane region" description="Helical" evidence="7">
    <location>
        <begin position="20"/>
        <end position="41"/>
    </location>
</feature>
<evidence type="ECO:0000256" key="5">
    <source>
        <dbReference type="ARBA" id="ARBA00023136"/>
    </source>
</evidence>
<accession>A0AAE4AR77</accession>
<gene>
    <name evidence="8" type="ORF">J3R75_004035</name>
</gene>
<evidence type="ECO:0000256" key="6">
    <source>
        <dbReference type="PIRSR" id="PIRSR600715-1"/>
    </source>
</evidence>
<dbReference type="Proteomes" id="UP001238163">
    <property type="component" value="Unassembled WGS sequence"/>
</dbReference>
<evidence type="ECO:0000256" key="4">
    <source>
        <dbReference type="ARBA" id="ARBA00022989"/>
    </source>
</evidence>
<feature type="transmembrane region" description="Helical" evidence="7">
    <location>
        <begin position="68"/>
        <end position="86"/>
    </location>
</feature>
<feature type="transmembrane region" description="Helical" evidence="7">
    <location>
        <begin position="92"/>
        <end position="111"/>
    </location>
</feature>
<dbReference type="GO" id="GO:0071555">
    <property type="term" value="P:cell wall organization"/>
    <property type="evidence" value="ECO:0007669"/>
    <property type="project" value="TreeGrafter"/>
</dbReference>
<sequence>MFPYLSEYLLEIWGPFRLFGSYLVLLSMGAFAGAVANWLLLPRLWRYMPRDQGKPFVKNSEEAKGKPTGAGSIVVGISLLLWIFLMPGTWRMWGMAVCLFLVMLTGFGDDCSEKPWSEMKKGLLDFVISLAAAAIYCQCDSMVIWLPLIKGSAVGGGFLVPAWLYIPGAAALLWLSINAVNCSDGVDGLAGSLTMLALFSMGAFLYAVTGHIDISKYLLLPHYADGARWAVLIACVVGSLGGYLWHNAKPSSVLMGDAGSRFLGLLLGMSALASGNPVLVLVAAPMLLINGGTGLVKLVMLRTLKRLGFDVRQPLRNVVNPQRVENFASDDDVKKQLGLVRLAHRVRFPLHDHCRKNRNWSDTQVLVRFMLIQGFLTPLLILLIVKLR</sequence>
<dbReference type="PANTHER" id="PTHR22926">
    <property type="entry name" value="PHOSPHO-N-ACETYLMURAMOYL-PENTAPEPTIDE-TRANSFERASE"/>
    <property type="match status" value="1"/>
</dbReference>
<dbReference type="EC" id="2.7.8.13" evidence="8"/>
<evidence type="ECO:0000313" key="8">
    <source>
        <dbReference type="EMBL" id="MDQ0291928.1"/>
    </source>
</evidence>
<comment type="caution">
    <text evidence="8">The sequence shown here is derived from an EMBL/GenBank/DDBJ whole genome shotgun (WGS) entry which is preliminary data.</text>
</comment>
<feature type="transmembrane region" description="Helical" evidence="7">
    <location>
        <begin position="189"/>
        <end position="209"/>
    </location>
</feature>
<dbReference type="AlphaFoldDB" id="A0AAE4AR77"/>
<keyword evidence="4 7" id="KW-1133">Transmembrane helix</keyword>
<feature type="transmembrane region" description="Helical" evidence="7">
    <location>
        <begin position="123"/>
        <end position="146"/>
    </location>
</feature>
<evidence type="ECO:0000313" key="9">
    <source>
        <dbReference type="Proteomes" id="UP001238163"/>
    </source>
</evidence>
<feature type="binding site" evidence="6">
    <location>
        <position position="181"/>
    </location>
    <ligand>
        <name>Mg(2+)</name>
        <dbReference type="ChEBI" id="CHEBI:18420"/>
    </ligand>
</feature>
<keyword evidence="9" id="KW-1185">Reference proteome</keyword>
<keyword evidence="6" id="KW-0460">Magnesium</keyword>
<feature type="transmembrane region" description="Helical" evidence="7">
    <location>
        <begin position="229"/>
        <end position="246"/>
    </location>
</feature>
<dbReference type="GO" id="GO:0016780">
    <property type="term" value="F:phosphotransferase activity, for other substituted phosphate groups"/>
    <property type="evidence" value="ECO:0007669"/>
    <property type="project" value="InterPro"/>
</dbReference>
<keyword evidence="3 7" id="KW-0812">Transmembrane</keyword>